<dbReference type="Gene3D" id="3.60.10.10">
    <property type="entry name" value="Endonuclease/exonuclease/phosphatase"/>
    <property type="match status" value="1"/>
</dbReference>
<organism evidence="2 3">
    <name type="scientific">Araneus ventricosus</name>
    <name type="common">Orbweaver spider</name>
    <name type="synonym">Epeira ventricosa</name>
    <dbReference type="NCBI Taxonomy" id="182803"/>
    <lineage>
        <taxon>Eukaryota</taxon>
        <taxon>Metazoa</taxon>
        <taxon>Ecdysozoa</taxon>
        <taxon>Arthropoda</taxon>
        <taxon>Chelicerata</taxon>
        <taxon>Arachnida</taxon>
        <taxon>Araneae</taxon>
        <taxon>Araneomorphae</taxon>
        <taxon>Entelegynae</taxon>
        <taxon>Araneoidea</taxon>
        <taxon>Araneidae</taxon>
        <taxon>Araneus</taxon>
    </lineage>
</organism>
<dbReference type="Pfam" id="PF14529">
    <property type="entry name" value="Exo_endo_phos_2"/>
    <property type="match status" value="1"/>
</dbReference>
<sequence length="216" mass="25251">MVIFGDFNANSQRCGYRDEDSRGKQLQEFIAEKQMFLLNNSDFPPILKHNRQGCPDLTMVSSHSLAAIYEWGVLEEETYSDHNFAKICIKSNIPSLSFARFNMSHGGHCRFINHFRSKVKTLQNVISNSSEKKRLTKQPEPLNLEYTKFSNNFFKIKRSPLIPNITGLNRDLQIKKQEARRLKKRKIKNRLQNCPNKKEHCLKKQSKEYNVDLCLI</sequence>
<name>A0A4Y2EIH9_ARAVE</name>
<evidence type="ECO:0000259" key="1">
    <source>
        <dbReference type="Pfam" id="PF14529"/>
    </source>
</evidence>
<accession>A0A4Y2EIH9</accession>
<dbReference type="OrthoDB" id="7551843at2759"/>
<comment type="caution">
    <text evidence="2">The sequence shown here is derived from an EMBL/GenBank/DDBJ whole genome shotgun (WGS) entry which is preliminary data.</text>
</comment>
<dbReference type="Proteomes" id="UP000499080">
    <property type="component" value="Unassembled WGS sequence"/>
</dbReference>
<dbReference type="GO" id="GO:0003824">
    <property type="term" value="F:catalytic activity"/>
    <property type="evidence" value="ECO:0007669"/>
    <property type="project" value="InterPro"/>
</dbReference>
<dbReference type="SUPFAM" id="SSF56219">
    <property type="entry name" value="DNase I-like"/>
    <property type="match status" value="1"/>
</dbReference>
<reference evidence="2 3" key="1">
    <citation type="journal article" date="2019" name="Sci. Rep.">
        <title>Orb-weaving spider Araneus ventricosus genome elucidates the spidroin gene catalogue.</title>
        <authorList>
            <person name="Kono N."/>
            <person name="Nakamura H."/>
            <person name="Ohtoshi R."/>
            <person name="Moran D.A.P."/>
            <person name="Shinohara A."/>
            <person name="Yoshida Y."/>
            <person name="Fujiwara M."/>
            <person name="Mori M."/>
            <person name="Tomita M."/>
            <person name="Arakawa K."/>
        </authorList>
    </citation>
    <scope>NUCLEOTIDE SEQUENCE [LARGE SCALE GENOMIC DNA]</scope>
</reference>
<evidence type="ECO:0000313" key="2">
    <source>
        <dbReference type="EMBL" id="GBM28950.1"/>
    </source>
</evidence>
<gene>
    <name evidence="2" type="ORF">AVEN_232042_1</name>
</gene>
<dbReference type="AlphaFoldDB" id="A0A4Y2EIH9"/>
<proteinExistence type="predicted"/>
<protein>
    <recommendedName>
        <fullName evidence="1">Endonuclease/exonuclease/phosphatase domain-containing protein</fullName>
    </recommendedName>
</protein>
<evidence type="ECO:0000313" key="3">
    <source>
        <dbReference type="Proteomes" id="UP000499080"/>
    </source>
</evidence>
<dbReference type="InterPro" id="IPR036691">
    <property type="entry name" value="Endo/exonu/phosph_ase_sf"/>
</dbReference>
<keyword evidence="3" id="KW-1185">Reference proteome</keyword>
<feature type="domain" description="Endonuclease/exonuclease/phosphatase" evidence="1">
    <location>
        <begin position="1"/>
        <end position="84"/>
    </location>
</feature>
<dbReference type="EMBL" id="BGPR01000623">
    <property type="protein sequence ID" value="GBM28950.1"/>
    <property type="molecule type" value="Genomic_DNA"/>
</dbReference>
<dbReference type="InterPro" id="IPR005135">
    <property type="entry name" value="Endo/exonuclease/phosphatase"/>
</dbReference>